<gene>
    <name evidence="2" type="ORF">DFR42_102637</name>
</gene>
<dbReference type="InterPro" id="IPR025282">
    <property type="entry name" value="DUF4214"/>
</dbReference>
<protein>
    <submittedName>
        <fullName evidence="2">Uncharacterized protein DUF4214</fullName>
    </submittedName>
</protein>
<evidence type="ECO:0000259" key="1">
    <source>
        <dbReference type="Pfam" id="PF13946"/>
    </source>
</evidence>
<reference evidence="2 3" key="1">
    <citation type="submission" date="2018-05" db="EMBL/GenBank/DDBJ databases">
        <title>Genomic Encyclopedia of Type Strains, Phase IV (KMG-IV): sequencing the most valuable type-strain genomes for metagenomic binning, comparative biology and taxonomic classification.</title>
        <authorList>
            <person name="Goeker M."/>
        </authorList>
    </citation>
    <scope>NUCLEOTIDE SEQUENCE [LARGE SCALE GENOMIC DNA]</scope>
    <source>
        <strain evidence="2 3">DSM 19792</strain>
    </source>
</reference>
<dbReference type="InterPro" id="IPR024079">
    <property type="entry name" value="MetalloPept_cat_dom_sf"/>
</dbReference>
<dbReference type="InterPro" id="IPR019026">
    <property type="entry name" value="Peptidase_M64_IgA"/>
</dbReference>
<dbReference type="Pfam" id="PF09471">
    <property type="entry name" value="Peptidase_M64"/>
    <property type="match status" value="1"/>
</dbReference>
<feature type="domain" description="DUF4214" evidence="1">
    <location>
        <begin position="510"/>
        <end position="563"/>
    </location>
</feature>
<sequence>MADVTTILNTGSSKNRVDIVFVAEGYTAAERAKFLADAQKFLDNMLGDANAKLNAPFSSYKNLFNANAIFVASAQSGTDQPNQGVSVNTYFDATQHGSDGRLLYGDFSKVNTVVNDAVASNAHELVIVLVNTALYGGAGGSIAWASAGNISSAEVVLHEIGHSFAALQDEYVDTAISSNYPLTDPGFLASPHVTDSLSRIPWSAWVGFQDGDLGVVGTYQGGYYRNTGIWRATQDSKMNHLGVAFSAPEKEAFALKYYAAIGDYLNLYSSIPGIYQPDVPDSNLLSYTWKINGTTVNTTDKVYFDAYSSGAYKSGASLSLTTVDNTGYIRKNLSTTQQVENTTLDKTIINVAGQSGSMNSSNSIYQFDGSNNVIGLSAVDTVRYDYIDGGSGSDTLVINARLGPGGGTYFVNEIGGNTMLLGYQHAAYWATHNVERIQFSDFIVNTTVYDNARTIKTAELKSLEELYVAYFNRVPDADGLDYWINQFKAGMSFKQIGDAFFIAAAQFPAQTGYSAGLSNTDFINIIYKNAMGRADGADAAGLKYWLNELESGVHSRGSMVGAILAGARAFTGDATWGWVVNLLDNKIKVANQFAVEWGLNYLTPEASITNGIAIASAVTATDTAAAIALIGITDGQIQFV</sequence>
<dbReference type="GO" id="GO:0008237">
    <property type="term" value="F:metallopeptidase activity"/>
    <property type="evidence" value="ECO:0007669"/>
    <property type="project" value="InterPro"/>
</dbReference>
<keyword evidence="3" id="KW-1185">Reference proteome</keyword>
<evidence type="ECO:0000313" key="3">
    <source>
        <dbReference type="Proteomes" id="UP000247792"/>
    </source>
</evidence>
<dbReference type="Proteomes" id="UP000247792">
    <property type="component" value="Unassembled WGS sequence"/>
</dbReference>
<dbReference type="RefSeq" id="WP_110254841.1">
    <property type="nucleotide sequence ID" value="NZ_QJKB01000002.1"/>
</dbReference>
<dbReference type="Gene3D" id="3.40.390.10">
    <property type="entry name" value="Collagenase (Catalytic Domain)"/>
    <property type="match status" value="1"/>
</dbReference>
<proteinExistence type="predicted"/>
<evidence type="ECO:0000313" key="2">
    <source>
        <dbReference type="EMBL" id="PXX45409.1"/>
    </source>
</evidence>
<comment type="caution">
    <text evidence="2">The sequence shown here is derived from an EMBL/GenBank/DDBJ whole genome shotgun (WGS) entry which is preliminary data.</text>
</comment>
<name>A0A318J8K3_9BURK</name>
<organism evidence="2 3">
    <name type="scientific">Undibacterium pigrum</name>
    <dbReference type="NCBI Taxonomy" id="401470"/>
    <lineage>
        <taxon>Bacteria</taxon>
        <taxon>Pseudomonadati</taxon>
        <taxon>Pseudomonadota</taxon>
        <taxon>Betaproteobacteria</taxon>
        <taxon>Burkholderiales</taxon>
        <taxon>Oxalobacteraceae</taxon>
        <taxon>Undibacterium</taxon>
    </lineage>
</organism>
<accession>A0A318J8K3</accession>
<dbReference type="Pfam" id="PF13946">
    <property type="entry name" value="DUF4214"/>
    <property type="match status" value="1"/>
</dbReference>
<dbReference type="OrthoDB" id="480426at2"/>
<dbReference type="AlphaFoldDB" id="A0A318J8K3"/>
<dbReference type="EMBL" id="QJKB01000002">
    <property type="protein sequence ID" value="PXX45409.1"/>
    <property type="molecule type" value="Genomic_DNA"/>
</dbReference>